<feature type="transmembrane region" description="Helical" evidence="1">
    <location>
        <begin position="12"/>
        <end position="33"/>
    </location>
</feature>
<keyword evidence="1" id="KW-0472">Membrane</keyword>
<organism evidence="2 3">
    <name type="scientific">Nocardia lasii</name>
    <dbReference type="NCBI Taxonomy" id="1616107"/>
    <lineage>
        <taxon>Bacteria</taxon>
        <taxon>Bacillati</taxon>
        <taxon>Actinomycetota</taxon>
        <taxon>Actinomycetes</taxon>
        <taxon>Mycobacteriales</taxon>
        <taxon>Nocardiaceae</taxon>
        <taxon>Nocardia</taxon>
    </lineage>
</organism>
<evidence type="ECO:0000313" key="3">
    <source>
        <dbReference type="Proteomes" id="UP001596223"/>
    </source>
</evidence>
<reference evidence="3" key="1">
    <citation type="journal article" date="2019" name="Int. J. Syst. Evol. Microbiol.">
        <title>The Global Catalogue of Microorganisms (GCM) 10K type strain sequencing project: providing services to taxonomists for standard genome sequencing and annotation.</title>
        <authorList>
            <consortium name="The Broad Institute Genomics Platform"/>
            <consortium name="The Broad Institute Genome Sequencing Center for Infectious Disease"/>
            <person name="Wu L."/>
            <person name="Ma J."/>
        </authorList>
    </citation>
    <scope>NUCLEOTIDE SEQUENCE [LARGE SCALE GENOMIC DNA]</scope>
    <source>
        <strain evidence="3">CCUG 36956</strain>
    </source>
</reference>
<keyword evidence="3" id="KW-1185">Reference proteome</keyword>
<gene>
    <name evidence="2" type="ORF">ACFP3H_16645</name>
</gene>
<evidence type="ECO:0000256" key="1">
    <source>
        <dbReference type="SAM" id="Phobius"/>
    </source>
</evidence>
<keyword evidence="1" id="KW-0812">Transmembrane</keyword>
<dbReference type="Proteomes" id="UP001596223">
    <property type="component" value="Unassembled WGS sequence"/>
</dbReference>
<name>A0ABW1JVP6_9NOCA</name>
<dbReference type="RefSeq" id="WP_378606720.1">
    <property type="nucleotide sequence ID" value="NZ_JBHSQN010000011.1"/>
</dbReference>
<keyword evidence="1" id="KW-1133">Transmembrane helix</keyword>
<comment type="caution">
    <text evidence="2">The sequence shown here is derived from an EMBL/GenBank/DDBJ whole genome shotgun (WGS) entry which is preliminary data.</text>
</comment>
<dbReference type="EMBL" id="JBHSQN010000011">
    <property type="protein sequence ID" value="MFC6012688.1"/>
    <property type="molecule type" value="Genomic_DNA"/>
</dbReference>
<accession>A0ABW1JVP6</accession>
<proteinExistence type="predicted"/>
<protein>
    <submittedName>
        <fullName evidence="2">Uncharacterized protein</fullName>
    </submittedName>
</protein>
<sequence length="60" mass="6484">MPPGTAPGGAVIALGWVVVVGLPLAVLGAAILWPERIPRDRSVDGIRERIETEGTRRHRF</sequence>
<evidence type="ECO:0000313" key="2">
    <source>
        <dbReference type="EMBL" id="MFC6012688.1"/>
    </source>
</evidence>